<dbReference type="Gene3D" id="1.20.120.550">
    <property type="entry name" value="Membrane associated eicosanoid/glutathione metabolism-like domain"/>
    <property type="match status" value="1"/>
</dbReference>
<keyword evidence="8" id="KW-1185">Reference proteome</keyword>
<comment type="subcellular location">
    <subcellularLocation>
        <location evidence="1">Membrane</location>
    </subcellularLocation>
</comment>
<evidence type="ECO:0000313" key="9">
    <source>
        <dbReference type="Proteomes" id="UP000251571"/>
    </source>
</evidence>
<keyword evidence="2 5" id="KW-0812">Transmembrane</keyword>
<dbReference type="Proteomes" id="UP000245839">
    <property type="component" value="Unassembled WGS sequence"/>
</dbReference>
<evidence type="ECO:0000313" key="6">
    <source>
        <dbReference type="EMBL" id="PWJ12478.1"/>
    </source>
</evidence>
<evidence type="ECO:0000256" key="4">
    <source>
        <dbReference type="ARBA" id="ARBA00023136"/>
    </source>
</evidence>
<dbReference type="Proteomes" id="UP000251571">
    <property type="component" value="Unassembled WGS sequence"/>
</dbReference>
<dbReference type="PANTHER" id="PTHR35371">
    <property type="entry name" value="INNER MEMBRANE PROTEIN"/>
    <property type="match status" value="1"/>
</dbReference>
<sequence length="151" mass="15614">MAVPAAAQPAGGASFGAVFEPYSHALVALALWAVLMVGLSMLSVSGAPKAKTESGHPVRDYSDPAYRRHRAFQNAIETSGPFVAALLAAILTGASAFWVNLFASLFLVARIAMVAVHVGTENQPMRSTFWLAGTVCVLAMAALAVIAGVVS</sequence>
<dbReference type="SUPFAM" id="SSF161084">
    <property type="entry name" value="MAPEG domain-like"/>
    <property type="match status" value="1"/>
</dbReference>
<keyword evidence="3 5" id="KW-1133">Transmembrane helix</keyword>
<dbReference type="EMBL" id="QGDJ01000016">
    <property type="protein sequence ID" value="PWJ12478.1"/>
    <property type="molecule type" value="Genomic_DNA"/>
</dbReference>
<name>A0A2Y9B9M4_9RHOB</name>
<dbReference type="Pfam" id="PF01124">
    <property type="entry name" value="MAPEG"/>
    <property type="match status" value="1"/>
</dbReference>
<evidence type="ECO:0000256" key="3">
    <source>
        <dbReference type="ARBA" id="ARBA00022989"/>
    </source>
</evidence>
<reference evidence="6 8" key="3">
    <citation type="submission" date="2018-03" db="EMBL/GenBank/DDBJ databases">
        <title>Genomic Encyclopedia of Archaeal and Bacterial Type Strains, Phase II (KMG-II): from individual species to whole genera.</title>
        <authorList>
            <person name="Goeker M."/>
        </authorList>
    </citation>
    <scope>NUCLEOTIDE SEQUENCE [LARGE SCALE GENOMIC DNA]</scope>
    <source>
        <strain evidence="6 8">DSM 25227</strain>
    </source>
</reference>
<dbReference type="AlphaFoldDB" id="A0A2Y9B9M4"/>
<feature type="transmembrane region" description="Helical" evidence="5">
    <location>
        <begin position="128"/>
        <end position="150"/>
    </location>
</feature>
<dbReference type="PANTHER" id="PTHR35371:SF1">
    <property type="entry name" value="BLR7753 PROTEIN"/>
    <property type="match status" value="1"/>
</dbReference>
<dbReference type="RefSeq" id="WP_109566205.1">
    <property type="nucleotide sequence ID" value="NZ_QGDJ01000016.1"/>
</dbReference>
<dbReference type="OrthoDB" id="7744558at2"/>
<dbReference type="InterPro" id="IPR023352">
    <property type="entry name" value="MAPEG-like_dom_sf"/>
</dbReference>
<feature type="transmembrane region" description="Helical" evidence="5">
    <location>
        <begin position="97"/>
        <end position="116"/>
    </location>
</feature>
<evidence type="ECO:0000256" key="1">
    <source>
        <dbReference type="ARBA" id="ARBA00004370"/>
    </source>
</evidence>
<accession>A0A2Y9B9M4</accession>
<proteinExistence type="predicted"/>
<evidence type="ECO:0000256" key="2">
    <source>
        <dbReference type="ARBA" id="ARBA00022692"/>
    </source>
</evidence>
<evidence type="ECO:0000313" key="7">
    <source>
        <dbReference type="EMBL" id="SSA50959.1"/>
    </source>
</evidence>
<organism evidence="7 9">
    <name type="scientific">Jannaschia seohaensis</name>
    <dbReference type="NCBI Taxonomy" id="475081"/>
    <lineage>
        <taxon>Bacteria</taxon>
        <taxon>Pseudomonadati</taxon>
        <taxon>Pseudomonadota</taxon>
        <taxon>Alphaproteobacteria</taxon>
        <taxon>Rhodobacterales</taxon>
        <taxon>Roseobacteraceae</taxon>
        <taxon>Jannaschia</taxon>
    </lineage>
</organism>
<reference evidence="7" key="2">
    <citation type="submission" date="2016-10" db="EMBL/GenBank/DDBJ databases">
        <authorList>
            <person name="Cai Z."/>
        </authorList>
    </citation>
    <scope>NUCLEOTIDE SEQUENCE [LARGE SCALE GENOMIC DNA]</scope>
    <source>
        <strain evidence="7">DSM 25227</strain>
    </source>
</reference>
<evidence type="ECO:0000256" key="5">
    <source>
        <dbReference type="SAM" id="Phobius"/>
    </source>
</evidence>
<dbReference type="InterPro" id="IPR001129">
    <property type="entry name" value="Membr-assoc_MAPEG"/>
</dbReference>
<protein>
    <submittedName>
        <fullName evidence="6">Putative MAPEG superfamily protein</fullName>
    </submittedName>
    <submittedName>
        <fullName evidence="7">Uncharacterized conserved protein, MAPEG superfamily</fullName>
    </submittedName>
</protein>
<evidence type="ECO:0000313" key="8">
    <source>
        <dbReference type="Proteomes" id="UP000245839"/>
    </source>
</evidence>
<dbReference type="GO" id="GO:0016020">
    <property type="term" value="C:membrane"/>
    <property type="evidence" value="ECO:0007669"/>
    <property type="project" value="UniProtKB-SubCell"/>
</dbReference>
<dbReference type="EMBL" id="UETC01000016">
    <property type="protein sequence ID" value="SSA50959.1"/>
    <property type="molecule type" value="Genomic_DNA"/>
</dbReference>
<feature type="transmembrane region" description="Helical" evidence="5">
    <location>
        <begin position="22"/>
        <end position="44"/>
    </location>
</feature>
<gene>
    <name evidence="6" type="ORF">BCF38_11636</name>
    <name evidence="7" type="ORF">SAMN05421539_11636</name>
</gene>
<reference evidence="9" key="1">
    <citation type="submission" date="2016-10" db="EMBL/GenBank/DDBJ databases">
        <authorList>
            <person name="Varghese N."/>
            <person name="Submissions S."/>
        </authorList>
    </citation>
    <scope>NUCLEOTIDE SEQUENCE [LARGE SCALE GENOMIC DNA]</scope>
    <source>
        <strain evidence="9">DSM 25227</strain>
    </source>
</reference>
<keyword evidence="4 5" id="KW-0472">Membrane</keyword>